<dbReference type="EMBL" id="JADYXP020000004">
    <property type="protein sequence ID" value="KAL0127301.1"/>
    <property type="molecule type" value="Genomic_DNA"/>
</dbReference>
<reference evidence="2 3" key="1">
    <citation type="submission" date="2023-03" db="EMBL/GenBank/DDBJ databases">
        <title>High recombination rates correlate with genetic variation in Cardiocondyla obscurior ants.</title>
        <authorList>
            <person name="Errbii M."/>
        </authorList>
    </citation>
    <scope>NUCLEOTIDE SEQUENCE [LARGE SCALE GENOMIC DNA]</scope>
    <source>
        <strain evidence="2">Alpha-2009</strain>
        <tissue evidence="2">Whole body</tissue>
    </source>
</reference>
<evidence type="ECO:0000313" key="3">
    <source>
        <dbReference type="Proteomes" id="UP001430953"/>
    </source>
</evidence>
<name>A0AAW2GJA8_9HYME</name>
<evidence type="ECO:0000256" key="1">
    <source>
        <dbReference type="SAM" id="MobiDB-lite"/>
    </source>
</evidence>
<feature type="region of interest" description="Disordered" evidence="1">
    <location>
        <begin position="24"/>
        <end position="72"/>
    </location>
</feature>
<organism evidence="2 3">
    <name type="scientific">Cardiocondyla obscurior</name>
    <dbReference type="NCBI Taxonomy" id="286306"/>
    <lineage>
        <taxon>Eukaryota</taxon>
        <taxon>Metazoa</taxon>
        <taxon>Ecdysozoa</taxon>
        <taxon>Arthropoda</taxon>
        <taxon>Hexapoda</taxon>
        <taxon>Insecta</taxon>
        <taxon>Pterygota</taxon>
        <taxon>Neoptera</taxon>
        <taxon>Endopterygota</taxon>
        <taxon>Hymenoptera</taxon>
        <taxon>Apocrita</taxon>
        <taxon>Aculeata</taxon>
        <taxon>Formicoidea</taxon>
        <taxon>Formicidae</taxon>
        <taxon>Myrmicinae</taxon>
        <taxon>Cardiocondyla</taxon>
    </lineage>
</organism>
<proteinExistence type="predicted"/>
<sequence>MRARTHAGRCVSLRANDACVTCERPRRAYQEESREGPAARDARKRERQRKREREREKRGVTGKARETNESAPVTFSRNVTEDRNTRGAVLRRSGGSYARARPRRTRLLCVGGDRERERLVLFISYKDSPRCATLLAFVAVVKAASRRDAPRNVVEINSRHPLRAGCRKLPRRFRLLSSSGWTITSR</sequence>
<feature type="compositionally biased region" description="Basic and acidic residues" evidence="1">
    <location>
        <begin position="24"/>
        <end position="68"/>
    </location>
</feature>
<dbReference type="AlphaFoldDB" id="A0AAW2GJA8"/>
<protein>
    <submittedName>
        <fullName evidence="2">Uncharacterized protein</fullName>
    </submittedName>
</protein>
<accession>A0AAW2GJA8</accession>
<dbReference type="Proteomes" id="UP001430953">
    <property type="component" value="Unassembled WGS sequence"/>
</dbReference>
<keyword evidence="3" id="KW-1185">Reference proteome</keyword>
<gene>
    <name evidence="2" type="ORF">PUN28_005527</name>
</gene>
<comment type="caution">
    <text evidence="2">The sequence shown here is derived from an EMBL/GenBank/DDBJ whole genome shotgun (WGS) entry which is preliminary data.</text>
</comment>
<evidence type="ECO:0000313" key="2">
    <source>
        <dbReference type="EMBL" id="KAL0127301.1"/>
    </source>
</evidence>